<comment type="caution">
    <text evidence="3">The sequence shown here is derived from an EMBL/GenBank/DDBJ whole genome shotgun (WGS) entry which is preliminary data.</text>
</comment>
<reference evidence="3" key="1">
    <citation type="journal article" date="2021" name="Nat. Commun.">
        <title>Genetic determinants of endophytism in the Arabidopsis root mycobiome.</title>
        <authorList>
            <person name="Mesny F."/>
            <person name="Miyauchi S."/>
            <person name="Thiergart T."/>
            <person name="Pickel B."/>
            <person name="Atanasova L."/>
            <person name="Karlsson M."/>
            <person name="Huettel B."/>
            <person name="Barry K.W."/>
            <person name="Haridas S."/>
            <person name="Chen C."/>
            <person name="Bauer D."/>
            <person name="Andreopoulos W."/>
            <person name="Pangilinan J."/>
            <person name="LaButti K."/>
            <person name="Riley R."/>
            <person name="Lipzen A."/>
            <person name="Clum A."/>
            <person name="Drula E."/>
            <person name="Henrissat B."/>
            <person name="Kohler A."/>
            <person name="Grigoriev I.V."/>
            <person name="Martin F.M."/>
            <person name="Hacquard S."/>
        </authorList>
    </citation>
    <scope>NUCLEOTIDE SEQUENCE</scope>
    <source>
        <strain evidence="3">MPI-CAGE-CH-0230</strain>
    </source>
</reference>
<gene>
    <name evidence="3" type="ORF">B0I36DRAFT_366825</name>
</gene>
<keyword evidence="4" id="KW-1185">Reference proteome</keyword>
<feature type="signal peptide" evidence="2">
    <location>
        <begin position="1"/>
        <end position="19"/>
    </location>
</feature>
<evidence type="ECO:0008006" key="5">
    <source>
        <dbReference type="Google" id="ProtNLM"/>
    </source>
</evidence>
<keyword evidence="2" id="KW-0732">Signal</keyword>
<evidence type="ECO:0000256" key="2">
    <source>
        <dbReference type="SAM" id="SignalP"/>
    </source>
</evidence>
<proteinExistence type="predicted"/>
<dbReference type="EMBL" id="JAGTJQ010000009">
    <property type="protein sequence ID" value="KAH7024925.1"/>
    <property type="molecule type" value="Genomic_DNA"/>
</dbReference>
<name>A0A9P9BLZ3_9PEZI</name>
<feature type="chain" id="PRO_5040185262" description="AA1-like domain-containing protein" evidence="2">
    <location>
        <begin position="20"/>
        <end position="160"/>
    </location>
</feature>
<organism evidence="3 4">
    <name type="scientific">Microdochium trichocladiopsis</name>
    <dbReference type="NCBI Taxonomy" id="1682393"/>
    <lineage>
        <taxon>Eukaryota</taxon>
        <taxon>Fungi</taxon>
        <taxon>Dikarya</taxon>
        <taxon>Ascomycota</taxon>
        <taxon>Pezizomycotina</taxon>
        <taxon>Sordariomycetes</taxon>
        <taxon>Xylariomycetidae</taxon>
        <taxon>Xylariales</taxon>
        <taxon>Microdochiaceae</taxon>
        <taxon>Microdochium</taxon>
    </lineage>
</organism>
<accession>A0A9P9BLZ3</accession>
<dbReference type="RefSeq" id="XP_046008473.1">
    <property type="nucleotide sequence ID" value="XM_046159361.1"/>
</dbReference>
<protein>
    <recommendedName>
        <fullName evidence="5">AA1-like domain-containing protein</fullName>
    </recommendedName>
</protein>
<dbReference type="GeneID" id="70188907"/>
<feature type="region of interest" description="Disordered" evidence="1">
    <location>
        <begin position="138"/>
        <end position="160"/>
    </location>
</feature>
<evidence type="ECO:0000256" key="1">
    <source>
        <dbReference type="SAM" id="MobiDB-lite"/>
    </source>
</evidence>
<dbReference type="AlphaFoldDB" id="A0A9P9BLZ3"/>
<sequence length="160" mass="18018">MRLTYPLQTLSLFWAISLASPVPAPAPISGPVLSDVTTRDLTIFDSRPIKIQYYIDYQCTKYNAEFTIQSDACYNYSYTGTHSANAVTWWDIADAHVSCYYYTGKDCQGTRSESDSAIDAPKDSLGCNTAKESQWNPWLKMDSRPRPRSSSLLVSKEHSH</sequence>
<dbReference type="Proteomes" id="UP000756346">
    <property type="component" value="Unassembled WGS sequence"/>
</dbReference>
<evidence type="ECO:0000313" key="3">
    <source>
        <dbReference type="EMBL" id="KAH7024925.1"/>
    </source>
</evidence>
<evidence type="ECO:0000313" key="4">
    <source>
        <dbReference type="Proteomes" id="UP000756346"/>
    </source>
</evidence>